<reference evidence="1 2" key="1">
    <citation type="submission" date="2021-01" db="EMBL/GenBank/DDBJ databases">
        <title>Genomic Encyclopedia of Type Strains, Phase IV (KMG-IV): sequencing the most valuable type-strain genomes for metagenomic binning, comparative biology and taxonomic classification.</title>
        <authorList>
            <person name="Goeker M."/>
        </authorList>
    </citation>
    <scope>NUCLEOTIDE SEQUENCE [LARGE SCALE GENOMIC DNA]</scope>
    <source>
        <strain evidence="1 2">DSM 104297</strain>
    </source>
</reference>
<proteinExistence type="predicted"/>
<evidence type="ECO:0000313" key="2">
    <source>
        <dbReference type="Proteomes" id="UP000809829"/>
    </source>
</evidence>
<evidence type="ECO:0000313" key="1">
    <source>
        <dbReference type="EMBL" id="MBM7702533.1"/>
    </source>
</evidence>
<keyword evidence="2" id="KW-1185">Reference proteome</keyword>
<dbReference type="RefSeq" id="WP_205185654.1">
    <property type="nucleotide sequence ID" value="NZ_JAFBFC010000002.1"/>
</dbReference>
<gene>
    <name evidence="1" type="ORF">JOC83_001367</name>
</gene>
<accession>A0ABS2QTB8</accession>
<name>A0ABS2QTB8_9BACI</name>
<sequence>MISKQVKECAVLLKQIEAMIEQFTAQSQDEEMKMTFTQASKDTGRLLKQVSEHMRELEQKN</sequence>
<organism evidence="1 2">
    <name type="scientific">Priestia iocasae</name>
    <dbReference type="NCBI Taxonomy" id="2291674"/>
    <lineage>
        <taxon>Bacteria</taxon>
        <taxon>Bacillati</taxon>
        <taxon>Bacillota</taxon>
        <taxon>Bacilli</taxon>
        <taxon>Bacillales</taxon>
        <taxon>Bacillaceae</taxon>
        <taxon>Priestia</taxon>
    </lineage>
</organism>
<dbReference type="Proteomes" id="UP000809829">
    <property type="component" value="Unassembled WGS sequence"/>
</dbReference>
<dbReference type="EMBL" id="JAFBFC010000002">
    <property type="protein sequence ID" value="MBM7702533.1"/>
    <property type="molecule type" value="Genomic_DNA"/>
</dbReference>
<comment type="caution">
    <text evidence="1">The sequence shown here is derived from an EMBL/GenBank/DDBJ whole genome shotgun (WGS) entry which is preliminary data.</text>
</comment>
<protein>
    <submittedName>
        <fullName evidence="1">Uncharacterized protein</fullName>
    </submittedName>
</protein>